<evidence type="ECO:0000313" key="3">
    <source>
        <dbReference type="Proteomes" id="UP000032068"/>
    </source>
</evidence>
<dbReference type="Proteomes" id="UP000032068">
    <property type="component" value="Unassembled WGS sequence"/>
</dbReference>
<dbReference type="PROSITE" id="PS51257">
    <property type="entry name" value="PROKAR_LIPOPROTEIN"/>
    <property type="match status" value="1"/>
</dbReference>
<evidence type="ECO:0008006" key="4">
    <source>
        <dbReference type="Google" id="ProtNLM"/>
    </source>
</evidence>
<dbReference type="OrthoDB" id="7593748at2"/>
<organism evidence="2 3">
    <name type="scientific">Pseudomonas fulva</name>
    <dbReference type="NCBI Taxonomy" id="47880"/>
    <lineage>
        <taxon>Bacteria</taxon>
        <taxon>Pseudomonadati</taxon>
        <taxon>Pseudomonadota</taxon>
        <taxon>Gammaproteobacteria</taxon>
        <taxon>Pseudomonadales</taxon>
        <taxon>Pseudomonadaceae</taxon>
        <taxon>Pseudomonas</taxon>
    </lineage>
</organism>
<dbReference type="RefSeq" id="WP_042552875.1">
    <property type="nucleotide sequence ID" value="NZ_JXQW01000008.1"/>
</dbReference>
<evidence type="ECO:0000256" key="1">
    <source>
        <dbReference type="SAM" id="SignalP"/>
    </source>
</evidence>
<proteinExistence type="predicted"/>
<keyword evidence="1" id="KW-0732">Signal</keyword>
<protein>
    <recommendedName>
        <fullName evidence="4">Lipoprotein</fullName>
    </recommendedName>
</protein>
<comment type="caution">
    <text evidence="2">The sequence shown here is derived from an EMBL/GenBank/DDBJ whole genome shotgun (WGS) entry which is preliminary data.</text>
</comment>
<name>A0A0D0KWZ1_9PSED</name>
<accession>A0A0D0KWZ1</accession>
<sequence>MKSSLKVALWIGFCVLAGCSATGISDVEMAGLTSPAGAIVPVTTPRPVKTMQIYGGQAGGSQESEVWSLTSKQIRERLTTTDVIVSIEQYDNKGSFRYLGAESSAGKGRYKVIFDYGASRIENVDAGGNRSVTGRIGVGFRITAELNTKASNLDLSGLMPIAFAVQNNKAFGKIHFQAYGMSHDKLPLVVPHSGAIDSSSIQKALEAVGAVKTLIGLDETKLEPYLIGIVENPTLQVPGY</sequence>
<feature type="signal peptide" evidence="1">
    <location>
        <begin position="1"/>
        <end position="17"/>
    </location>
</feature>
<evidence type="ECO:0000313" key="2">
    <source>
        <dbReference type="EMBL" id="KIQ04469.1"/>
    </source>
</evidence>
<reference evidence="2 3" key="1">
    <citation type="submission" date="2014-12" db="EMBL/GenBank/DDBJ databases">
        <title>16Stimator: statistical estimation of ribosomal gene copy numbers from draft genome assemblies.</title>
        <authorList>
            <person name="Perisin M.A."/>
            <person name="Vetter M."/>
            <person name="Gilbert J.A."/>
            <person name="Bergelson J."/>
        </authorList>
    </citation>
    <scope>NUCLEOTIDE SEQUENCE [LARGE SCALE GENOMIC DNA]</scope>
    <source>
        <strain evidence="2 3">MEJ086</strain>
    </source>
</reference>
<feature type="chain" id="PRO_5002226565" description="Lipoprotein" evidence="1">
    <location>
        <begin position="18"/>
        <end position="240"/>
    </location>
</feature>
<dbReference type="EMBL" id="JXQW01000008">
    <property type="protein sequence ID" value="KIQ04469.1"/>
    <property type="molecule type" value="Genomic_DNA"/>
</dbReference>
<gene>
    <name evidence="2" type="ORF">RU08_05895</name>
</gene>
<dbReference type="AlphaFoldDB" id="A0A0D0KWZ1"/>